<evidence type="ECO:0000259" key="1">
    <source>
        <dbReference type="SMART" id="SM00382"/>
    </source>
</evidence>
<dbReference type="InterPro" id="IPR003959">
    <property type="entry name" value="ATPase_AAA_core"/>
</dbReference>
<evidence type="ECO:0000313" key="2">
    <source>
        <dbReference type="EMBL" id="USJ29648.1"/>
    </source>
</evidence>
<dbReference type="EMBL" id="CP098805">
    <property type="protein sequence ID" value="USJ29648.1"/>
    <property type="molecule type" value="Genomic_DNA"/>
</dbReference>
<feature type="domain" description="AAA+ ATPase" evidence="1">
    <location>
        <begin position="20"/>
        <end position="294"/>
    </location>
</feature>
<keyword evidence="3" id="KW-1185">Reference proteome</keyword>
<evidence type="ECO:0000313" key="3">
    <source>
        <dbReference type="Proteomes" id="UP001055420"/>
    </source>
</evidence>
<accession>A0ABY4XHK6</accession>
<dbReference type="Proteomes" id="UP001055420">
    <property type="component" value="Chromosome"/>
</dbReference>
<dbReference type="RefSeq" id="WP_235165447.1">
    <property type="nucleotide sequence ID" value="NZ_CP098805.1"/>
</dbReference>
<proteinExistence type="predicted"/>
<dbReference type="InterPro" id="IPR003593">
    <property type="entry name" value="AAA+_ATPase"/>
</dbReference>
<protein>
    <submittedName>
        <fullName evidence="2">AAA family ATPase</fullName>
    </submittedName>
</protein>
<dbReference type="Pfam" id="PF13304">
    <property type="entry name" value="AAA_21"/>
    <property type="match status" value="1"/>
</dbReference>
<dbReference type="Gene3D" id="3.40.50.300">
    <property type="entry name" value="P-loop containing nucleotide triphosphate hydrolases"/>
    <property type="match status" value="1"/>
</dbReference>
<dbReference type="InterPro" id="IPR027417">
    <property type="entry name" value="P-loop_NTPase"/>
</dbReference>
<dbReference type="InterPro" id="IPR051396">
    <property type="entry name" value="Bact_Antivir_Def_Nuclease"/>
</dbReference>
<dbReference type="SUPFAM" id="SSF52540">
    <property type="entry name" value="P-loop containing nucleoside triphosphate hydrolases"/>
    <property type="match status" value="1"/>
</dbReference>
<dbReference type="SMART" id="SM00382">
    <property type="entry name" value="AAA"/>
    <property type="match status" value="1"/>
</dbReference>
<name>A0ABY4XHK6_9BACT</name>
<reference evidence="2" key="1">
    <citation type="submission" date="2022-06" db="EMBL/GenBank/DDBJ databases">
        <title>Novel species in genus Dyadobacter.</title>
        <authorList>
            <person name="Ma C."/>
        </authorList>
    </citation>
    <scope>NUCLEOTIDE SEQUENCE</scope>
    <source>
        <strain evidence="2">CY22</strain>
    </source>
</reference>
<dbReference type="PANTHER" id="PTHR43581:SF4">
    <property type="entry name" value="ATP_GTP PHOSPHATASE"/>
    <property type="match status" value="1"/>
</dbReference>
<sequence length="387" mass="44495">MKNFPQIQIPIELLIGSYYDDDVNIIIGENGSGKSMLLNNIAKHYLRRSQNVIAIANTIYDKFDIKSKKLNILRASNGKNAASRILMKAFITLANENLRQLFTIATTLEYVGFEPIIGIKITGIDADFRDKVIQSDLDDGKMEGLLLYLNRNADEAVAYDRIVKINLSRKGFPDIVNEFLLLIFSYYSELKNKNLITGIELFLYKDGEEFSIKDASSGELTMITSLVFIASTIKEKTIILIDEPENSLHPKWQIEYVKKLSELFYFYQPKIILATHSPLIANGAELSNQNVKIFKGKEGQFQLDRSINKINIEEMYQKYFDLTTPESRFLSEFVIENMNKLADKQIDTKEFERIMTNIKENSYDEKQRDVINELIETGKEIAKDIEK</sequence>
<gene>
    <name evidence="2" type="ORF">NFI80_17395</name>
</gene>
<dbReference type="PANTHER" id="PTHR43581">
    <property type="entry name" value="ATP/GTP PHOSPHATASE"/>
    <property type="match status" value="1"/>
</dbReference>
<organism evidence="2 3">
    <name type="scientific">Dyadobacter chenhuakuii</name>
    <dbReference type="NCBI Taxonomy" id="2909339"/>
    <lineage>
        <taxon>Bacteria</taxon>
        <taxon>Pseudomonadati</taxon>
        <taxon>Bacteroidota</taxon>
        <taxon>Cytophagia</taxon>
        <taxon>Cytophagales</taxon>
        <taxon>Spirosomataceae</taxon>
        <taxon>Dyadobacter</taxon>
    </lineage>
</organism>